<feature type="compositionally biased region" description="Polar residues" evidence="1">
    <location>
        <begin position="8"/>
        <end position="24"/>
    </location>
</feature>
<dbReference type="KEGG" id="psoj:PHYSODRAFT_321285"/>
<evidence type="ECO:0000313" key="2">
    <source>
        <dbReference type="EMBL" id="EGZ27485.1"/>
    </source>
</evidence>
<sequence>MSPAGEAQRTSSQTAKSSAFNATQGPARCTPRASKRRDQPVRPGNSPAPPTKKQAAPASPDRSDSSDTHSAGAHAASSPSAPYRSTAARCRRGKGPFRARAGRSGSKAGKGQGKQVPVEAKNVRASSSITSITLADFHPSSTIYCGGDAM</sequence>
<feature type="compositionally biased region" description="Low complexity" evidence="1">
    <location>
        <begin position="51"/>
        <end position="60"/>
    </location>
</feature>
<accession>G4YIA2</accession>
<proteinExistence type="predicted"/>
<gene>
    <name evidence="2" type="ORF">PHYSODRAFT_321285</name>
</gene>
<organism evidence="2 3">
    <name type="scientific">Phytophthora sojae (strain P6497)</name>
    <name type="common">Soybean stem and root rot agent</name>
    <name type="synonym">Phytophthora megasperma f. sp. glycines</name>
    <dbReference type="NCBI Taxonomy" id="1094619"/>
    <lineage>
        <taxon>Eukaryota</taxon>
        <taxon>Sar</taxon>
        <taxon>Stramenopiles</taxon>
        <taxon>Oomycota</taxon>
        <taxon>Peronosporomycetes</taxon>
        <taxon>Peronosporales</taxon>
        <taxon>Peronosporaceae</taxon>
        <taxon>Phytophthora</taxon>
    </lineage>
</organism>
<feature type="compositionally biased region" description="Low complexity" evidence="1">
    <location>
        <begin position="68"/>
        <end position="88"/>
    </location>
</feature>
<evidence type="ECO:0000256" key="1">
    <source>
        <dbReference type="SAM" id="MobiDB-lite"/>
    </source>
</evidence>
<reference evidence="2 3" key="1">
    <citation type="journal article" date="2006" name="Science">
        <title>Phytophthora genome sequences uncover evolutionary origins and mechanisms of pathogenesis.</title>
        <authorList>
            <person name="Tyler B.M."/>
            <person name="Tripathy S."/>
            <person name="Zhang X."/>
            <person name="Dehal P."/>
            <person name="Jiang R.H."/>
            <person name="Aerts A."/>
            <person name="Arredondo F.D."/>
            <person name="Baxter L."/>
            <person name="Bensasson D."/>
            <person name="Beynon J.L."/>
            <person name="Chapman J."/>
            <person name="Damasceno C.M."/>
            <person name="Dorrance A.E."/>
            <person name="Dou D."/>
            <person name="Dickerman A.W."/>
            <person name="Dubchak I.L."/>
            <person name="Garbelotto M."/>
            <person name="Gijzen M."/>
            <person name="Gordon S.G."/>
            <person name="Govers F."/>
            <person name="Grunwald N.J."/>
            <person name="Huang W."/>
            <person name="Ivors K.L."/>
            <person name="Jones R.W."/>
            <person name="Kamoun S."/>
            <person name="Krampis K."/>
            <person name="Lamour K.H."/>
            <person name="Lee M.K."/>
            <person name="McDonald W.H."/>
            <person name="Medina M."/>
            <person name="Meijer H.J."/>
            <person name="Nordberg E.K."/>
            <person name="Maclean D.J."/>
            <person name="Ospina-Giraldo M.D."/>
            <person name="Morris P.F."/>
            <person name="Phuntumart V."/>
            <person name="Putnam N.H."/>
            <person name="Rash S."/>
            <person name="Rose J.K."/>
            <person name="Sakihama Y."/>
            <person name="Salamov A.A."/>
            <person name="Savidor A."/>
            <person name="Scheuring C.F."/>
            <person name="Smith B.M."/>
            <person name="Sobral B.W."/>
            <person name="Terry A."/>
            <person name="Torto-Alalibo T.A."/>
            <person name="Win J."/>
            <person name="Xu Z."/>
            <person name="Zhang H."/>
            <person name="Grigoriev I.V."/>
            <person name="Rokhsar D.S."/>
            <person name="Boore J.L."/>
        </authorList>
    </citation>
    <scope>NUCLEOTIDE SEQUENCE [LARGE SCALE GENOMIC DNA]</scope>
    <source>
        <strain evidence="2 3">P6497</strain>
    </source>
</reference>
<dbReference type="AlphaFoldDB" id="G4YIA2"/>
<dbReference type="RefSeq" id="XP_009514760.1">
    <property type="nucleotide sequence ID" value="XM_009516465.1"/>
</dbReference>
<dbReference type="Proteomes" id="UP000002640">
    <property type="component" value="Unassembled WGS sequence"/>
</dbReference>
<keyword evidence="3" id="KW-1185">Reference proteome</keyword>
<feature type="region of interest" description="Disordered" evidence="1">
    <location>
        <begin position="1"/>
        <end position="125"/>
    </location>
</feature>
<dbReference type="EMBL" id="JH159151">
    <property type="protein sequence ID" value="EGZ27485.1"/>
    <property type="molecule type" value="Genomic_DNA"/>
</dbReference>
<name>G4YIA2_PHYSP</name>
<protein>
    <submittedName>
        <fullName evidence="2">Uncharacterized protein</fullName>
    </submittedName>
</protein>
<feature type="compositionally biased region" description="Basic residues" evidence="1">
    <location>
        <begin position="89"/>
        <end position="101"/>
    </location>
</feature>
<dbReference type="InParanoid" id="G4YIA2"/>
<evidence type="ECO:0000313" key="3">
    <source>
        <dbReference type="Proteomes" id="UP000002640"/>
    </source>
</evidence>
<feature type="compositionally biased region" description="Low complexity" evidence="1">
    <location>
        <begin position="102"/>
        <end position="115"/>
    </location>
</feature>
<dbReference type="GeneID" id="20644611"/>